<dbReference type="Pfam" id="PF25601">
    <property type="entry name" value="AAA_lid_14"/>
    <property type="match status" value="1"/>
</dbReference>
<dbReference type="InterPro" id="IPR035965">
    <property type="entry name" value="PAS-like_dom_sf"/>
</dbReference>
<dbReference type="InterPro" id="IPR058031">
    <property type="entry name" value="AAA_lid_NorR"/>
</dbReference>
<dbReference type="EMBL" id="QFOD01000006">
    <property type="protein sequence ID" value="PZP33323.1"/>
    <property type="molecule type" value="Genomic_DNA"/>
</dbReference>
<gene>
    <name evidence="8" type="ORF">DI603_08085</name>
</gene>
<dbReference type="SUPFAM" id="SSF55785">
    <property type="entry name" value="PYP-like sensor domain (PAS domain)"/>
    <property type="match status" value="1"/>
</dbReference>
<proteinExistence type="predicted"/>
<keyword evidence="3" id="KW-0805">Transcription regulation</keyword>
<dbReference type="InterPro" id="IPR027417">
    <property type="entry name" value="P-loop_NTPase"/>
</dbReference>
<dbReference type="InterPro" id="IPR025943">
    <property type="entry name" value="Sigma_54_int_dom_ATP-bd_2"/>
</dbReference>
<dbReference type="Gene3D" id="3.30.450.20">
    <property type="entry name" value="PAS domain"/>
    <property type="match status" value="1"/>
</dbReference>
<evidence type="ECO:0000256" key="4">
    <source>
        <dbReference type="ARBA" id="ARBA00023125"/>
    </source>
</evidence>
<dbReference type="Gene3D" id="1.10.8.60">
    <property type="match status" value="1"/>
</dbReference>
<dbReference type="InterPro" id="IPR025944">
    <property type="entry name" value="Sigma_54_int_dom_CS"/>
</dbReference>
<feature type="domain" description="Sigma-54 factor interaction" evidence="7">
    <location>
        <begin position="170"/>
        <end position="400"/>
    </location>
</feature>
<keyword evidence="4" id="KW-0238">DNA-binding</keyword>
<dbReference type="PANTHER" id="PTHR32071">
    <property type="entry name" value="TRANSCRIPTIONAL REGULATORY PROTEIN"/>
    <property type="match status" value="1"/>
</dbReference>
<keyword evidence="1" id="KW-0547">Nucleotide-binding</keyword>
<keyword evidence="2" id="KW-0067">ATP-binding</keyword>
<dbReference type="Pfam" id="PF02954">
    <property type="entry name" value="HTH_8"/>
    <property type="match status" value="1"/>
</dbReference>
<dbReference type="Gene3D" id="3.40.50.300">
    <property type="entry name" value="P-loop containing nucleotide triphosphate hydrolases"/>
    <property type="match status" value="1"/>
</dbReference>
<dbReference type="PROSITE" id="PS50045">
    <property type="entry name" value="SIGMA54_INTERACT_4"/>
    <property type="match status" value="1"/>
</dbReference>
<dbReference type="SUPFAM" id="SSF46689">
    <property type="entry name" value="Homeodomain-like"/>
    <property type="match status" value="1"/>
</dbReference>
<reference evidence="8 9" key="1">
    <citation type="submission" date="2017-08" db="EMBL/GenBank/DDBJ databases">
        <title>Infants hospitalized years apart are colonized by the same room-sourced microbial strains.</title>
        <authorList>
            <person name="Brooks B."/>
            <person name="Olm M.R."/>
            <person name="Firek B.A."/>
            <person name="Baker R."/>
            <person name="Thomas B.C."/>
            <person name="Morowitz M.J."/>
            <person name="Banfield J.F."/>
        </authorList>
    </citation>
    <scope>NUCLEOTIDE SEQUENCE [LARGE SCALE GENOMIC DNA]</scope>
    <source>
        <strain evidence="8">S2_012_000_R2_81</strain>
    </source>
</reference>
<evidence type="ECO:0000256" key="2">
    <source>
        <dbReference type="ARBA" id="ARBA00022840"/>
    </source>
</evidence>
<dbReference type="InterPro" id="IPR009057">
    <property type="entry name" value="Homeodomain-like_sf"/>
</dbReference>
<dbReference type="InterPro" id="IPR003593">
    <property type="entry name" value="AAA+_ATPase"/>
</dbReference>
<comment type="caution">
    <text evidence="8">The sequence shown here is derived from an EMBL/GenBank/DDBJ whole genome shotgun (WGS) entry which is preliminary data.</text>
</comment>
<dbReference type="PROSITE" id="PS00676">
    <property type="entry name" value="SIGMA54_INTERACT_2"/>
    <property type="match status" value="1"/>
</dbReference>
<dbReference type="SUPFAM" id="SSF52540">
    <property type="entry name" value="P-loop containing nucleoside triphosphate hydrolases"/>
    <property type="match status" value="1"/>
</dbReference>
<dbReference type="InterPro" id="IPR002078">
    <property type="entry name" value="Sigma_54_int"/>
</dbReference>
<protein>
    <submittedName>
        <fullName evidence="8">Sigma-54-dependent Fis family transcriptional regulator</fullName>
    </submittedName>
</protein>
<dbReference type="InterPro" id="IPR025662">
    <property type="entry name" value="Sigma_54_int_dom_ATP-bd_1"/>
</dbReference>
<accession>A0A2W5DRA5</accession>
<dbReference type="InterPro" id="IPR002197">
    <property type="entry name" value="HTH_Fis"/>
</dbReference>
<name>A0A2W5DRA5_9BURK</name>
<dbReference type="GO" id="GO:0005524">
    <property type="term" value="F:ATP binding"/>
    <property type="evidence" value="ECO:0007669"/>
    <property type="project" value="UniProtKB-KW"/>
</dbReference>
<evidence type="ECO:0000313" key="9">
    <source>
        <dbReference type="Proteomes" id="UP000249633"/>
    </source>
</evidence>
<dbReference type="PANTHER" id="PTHR32071:SF99">
    <property type="entry name" value="TRANSCRIPTIONAL REGULATORY PROTEIN"/>
    <property type="match status" value="1"/>
</dbReference>
<dbReference type="GO" id="GO:0006355">
    <property type="term" value="P:regulation of DNA-templated transcription"/>
    <property type="evidence" value="ECO:0007669"/>
    <property type="project" value="InterPro"/>
</dbReference>
<organism evidence="8 9">
    <name type="scientific">Roseateles depolymerans</name>
    <dbReference type="NCBI Taxonomy" id="76731"/>
    <lineage>
        <taxon>Bacteria</taxon>
        <taxon>Pseudomonadati</taxon>
        <taxon>Pseudomonadota</taxon>
        <taxon>Betaproteobacteria</taxon>
        <taxon>Burkholderiales</taxon>
        <taxon>Sphaerotilaceae</taxon>
        <taxon>Roseateles</taxon>
    </lineage>
</organism>
<dbReference type="PRINTS" id="PR01590">
    <property type="entry name" value="HTHFIS"/>
</dbReference>
<evidence type="ECO:0000256" key="5">
    <source>
        <dbReference type="ARBA" id="ARBA00023163"/>
    </source>
</evidence>
<dbReference type="AlphaFoldDB" id="A0A2W5DRA5"/>
<dbReference type="PROSITE" id="PS00688">
    <property type="entry name" value="SIGMA54_INTERACT_3"/>
    <property type="match status" value="1"/>
</dbReference>
<evidence type="ECO:0000256" key="3">
    <source>
        <dbReference type="ARBA" id="ARBA00023015"/>
    </source>
</evidence>
<dbReference type="SMART" id="SM00382">
    <property type="entry name" value="AAA"/>
    <property type="match status" value="1"/>
</dbReference>
<dbReference type="CDD" id="cd00009">
    <property type="entry name" value="AAA"/>
    <property type="match status" value="1"/>
</dbReference>
<evidence type="ECO:0000256" key="1">
    <source>
        <dbReference type="ARBA" id="ARBA00022741"/>
    </source>
</evidence>
<feature type="region of interest" description="Disordered" evidence="6">
    <location>
        <begin position="413"/>
        <end position="437"/>
    </location>
</feature>
<evidence type="ECO:0000259" key="7">
    <source>
        <dbReference type="PROSITE" id="PS50045"/>
    </source>
</evidence>
<evidence type="ECO:0000256" key="6">
    <source>
        <dbReference type="SAM" id="MobiDB-lite"/>
    </source>
</evidence>
<dbReference type="FunFam" id="3.40.50.300:FF:000006">
    <property type="entry name" value="DNA-binding transcriptional regulator NtrC"/>
    <property type="match status" value="1"/>
</dbReference>
<evidence type="ECO:0000313" key="8">
    <source>
        <dbReference type="EMBL" id="PZP33323.1"/>
    </source>
</evidence>
<dbReference type="Proteomes" id="UP000249633">
    <property type="component" value="Unassembled WGS sequence"/>
</dbReference>
<dbReference type="Gene3D" id="1.10.10.60">
    <property type="entry name" value="Homeodomain-like"/>
    <property type="match status" value="1"/>
</dbReference>
<dbReference type="PROSITE" id="PS00675">
    <property type="entry name" value="SIGMA54_INTERACT_1"/>
    <property type="match status" value="1"/>
</dbReference>
<dbReference type="GO" id="GO:0043565">
    <property type="term" value="F:sequence-specific DNA binding"/>
    <property type="evidence" value="ECO:0007669"/>
    <property type="project" value="InterPro"/>
</dbReference>
<dbReference type="Pfam" id="PF00158">
    <property type="entry name" value="Sigma54_activat"/>
    <property type="match status" value="1"/>
</dbReference>
<sequence>MPLSRNQTPPPAIPQDVDALLRLAAQSMFDVLARSTEGMMVVDRDHRIVWISDGYKRFLPALGFADESEFVGRRVEDVVPNTQMLQVLETGKPVLVDLLTNKAGTFLVSRLPLRSEAGEVLGALGLVLLDHPETTMQPLISKFARLQQELEDTRRQLAAQRRPKYTIASFIGASPAALEVKRQARRVAQTDSTVLLLGETGTGKELLAHAIHAASRRAHRPLVSVNIAAVPETLLEAEFFGVAPGAYTGADRKGRDGKFKLADGGTLFLDEIGDMPLALQAKLLRVLQEQELEPLGSNTVLRVDVRVIAATSRDLAAMVAEGSFRADLYYRLNVLPLRVPALRERLQDIEALAEALGEDIARRSGMPPKLLSPDALEWLTQQPWPGNIRELRNTLEQVSLMSDDLQLTARHFQSDPAAEPEPEPASPPPAAPLLAMGPGVAPLPELIEALERDAIARALQATGGNRMAAARLLQISRASLYDKLARWPQLLES</sequence>
<keyword evidence="5" id="KW-0804">Transcription</keyword>